<gene>
    <name evidence="1" type="ordered locus">Ctu_1p01180</name>
</gene>
<evidence type="ECO:0000313" key="1">
    <source>
        <dbReference type="EMBL" id="CBA34655.1"/>
    </source>
</evidence>
<keyword evidence="2" id="KW-1185">Reference proteome</keyword>
<geneLocation type="plasmid" evidence="1 2">
    <name>pCTU1</name>
</geneLocation>
<accession>C9Y5L0</accession>
<dbReference type="AlphaFoldDB" id="C9Y5L0"/>
<dbReference type="Proteomes" id="UP000002069">
    <property type="component" value="Plasmid pCTU1"/>
</dbReference>
<sequence length="65" mass="7005">MSKEQLESGRVFILVGGDGVKRTQLQTNGSFDGKNGIFNPSNSVTHQRFISGGTVNGIPNQRAKK</sequence>
<dbReference type="HOGENOM" id="CLU_2843093_0_0_6"/>
<proteinExistence type="predicted"/>
<reference evidence="2" key="2">
    <citation type="journal article" date="2011" name="J. Bacteriol.">
        <title>Complete genome sequence of Cronobacter turicensis LMG 23827, a food-borne pathogen causing deaths in neonates.</title>
        <authorList>
            <person name="Stephan R."/>
            <person name="Lehner A."/>
            <person name="Tischler P."/>
            <person name="Rattei T."/>
        </authorList>
    </citation>
    <scope>NUCLEOTIDE SEQUENCE [LARGE SCALE GENOMIC DNA]</scope>
    <source>
        <strain evidence="2">DSM 18703 / CCUG 55852 / LMG 23827 / z3032</strain>
    </source>
</reference>
<organism evidence="1 2">
    <name type="scientific">Cronobacter turicensis (strain DSM 18703 / CCUG 55852 / LMG 23827 / z3032)</name>
    <dbReference type="NCBI Taxonomy" id="693216"/>
    <lineage>
        <taxon>Bacteria</taxon>
        <taxon>Pseudomonadati</taxon>
        <taxon>Pseudomonadota</taxon>
        <taxon>Gammaproteobacteria</taxon>
        <taxon>Enterobacterales</taxon>
        <taxon>Enterobacteriaceae</taxon>
        <taxon>Cronobacter</taxon>
    </lineage>
</organism>
<protein>
    <submittedName>
        <fullName evidence="1">Uncharacterized protein</fullName>
    </submittedName>
</protein>
<reference evidence="1 2" key="1">
    <citation type="journal article" date="2010" name="J. Bacteriol.">
        <title>Complete Genome Sequence of Cronobacter turicensis LMG 23827, a foodborne pathogen causing deaths in neonates.</title>
        <authorList>
            <person name="Stephan R."/>
            <person name="Lehner A."/>
            <person name="Tischler P."/>
            <person name="Rattei T."/>
        </authorList>
    </citation>
    <scope>NUCLEOTIDE SEQUENCE [LARGE SCALE GENOMIC DNA]</scope>
    <source>
        <strain evidence="2">DSM 18703 / CCUG 55852 / LMG 23827 / z3032</strain>
        <plasmid evidence="1 2">pCTU1</plasmid>
    </source>
</reference>
<dbReference type="EMBL" id="FN543094">
    <property type="protein sequence ID" value="CBA34655.1"/>
    <property type="molecule type" value="Genomic_DNA"/>
</dbReference>
<keyword evidence="1" id="KW-0614">Plasmid</keyword>
<name>C9Y5L0_CROTZ</name>
<evidence type="ECO:0000313" key="2">
    <source>
        <dbReference type="Proteomes" id="UP000002069"/>
    </source>
</evidence>
<dbReference type="KEGG" id="ctu:Ctu_1p01180"/>